<dbReference type="OrthoDB" id="9154479at2"/>
<evidence type="ECO:0000259" key="1">
    <source>
        <dbReference type="Pfam" id="PF13761"/>
    </source>
</evidence>
<dbReference type="Pfam" id="PF13761">
    <property type="entry name" value="DUF4166"/>
    <property type="match status" value="1"/>
</dbReference>
<sequence length="184" mass="20611">MAPETVVSRWFGPAFGELHPLLQQLHRHGGVLSGEIDIQVGRGPAGWIGRRLAKSVGIPVDLPRRGFEVSIRHTGTALEWNRRFDNGAEMRSLFVPVGTCRDGWWVESTGPVEMHLTVDVDRGGWLWRVLRTRVRGIPVPLFLMPRSRAGKRIENGRYLFQVEFALPLLGTVLRYGGALEARPG</sequence>
<proteinExistence type="predicted"/>
<dbReference type="InterPro" id="IPR025311">
    <property type="entry name" value="DUF4166"/>
</dbReference>
<evidence type="ECO:0000313" key="3">
    <source>
        <dbReference type="Proteomes" id="UP000238220"/>
    </source>
</evidence>
<dbReference type="RefSeq" id="WP_104231493.1">
    <property type="nucleotide sequence ID" value="NZ_PSNW01000010.1"/>
</dbReference>
<feature type="domain" description="DUF4166" evidence="1">
    <location>
        <begin position="18"/>
        <end position="179"/>
    </location>
</feature>
<keyword evidence="3" id="KW-1185">Reference proteome</keyword>
<name>A0A2S5TCF4_9GAMM</name>
<dbReference type="AlphaFoldDB" id="A0A2S5TCF4"/>
<protein>
    <recommendedName>
        <fullName evidence="1">DUF4166 domain-containing protein</fullName>
    </recommendedName>
</protein>
<accession>A0A2S5TCF4</accession>
<dbReference type="EMBL" id="PSNW01000010">
    <property type="protein sequence ID" value="PPE72683.1"/>
    <property type="molecule type" value="Genomic_DNA"/>
</dbReference>
<evidence type="ECO:0000313" key="2">
    <source>
        <dbReference type="EMBL" id="PPE72683.1"/>
    </source>
</evidence>
<organism evidence="2 3">
    <name type="scientific">Solimonas fluminis</name>
    <dbReference type="NCBI Taxonomy" id="2086571"/>
    <lineage>
        <taxon>Bacteria</taxon>
        <taxon>Pseudomonadati</taxon>
        <taxon>Pseudomonadota</taxon>
        <taxon>Gammaproteobacteria</taxon>
        <taxon>Nevskiales</taxon>
        <taxon>Nevskiaceae</taxon>
        <taxon>Solimonas</taxon>
    </lineage>
</organism>
<dbReference type="Proteomes" id="UP000238220">
    <property type="component" value="Unassembled WGS sequence"/>
</dbReference>
<gene>
    <name evidence="2" type="ORF">C3942_16660</name>
</gene>
<comment type="caution">
    <text evidence="2">The sequence shown here is derived from an EMBL/GenBank/DDBJ whole genome shotgun (WGS) entry which is preliminary data.</text>
</comment>
<reference evidence="2 3" key="1">
    <citation type="submission" date="2018-02" db="EMBL/GenBank/DDBJ databases">
        <title>Genome sequencing of Solimonas sp. HR-BB.</title>
        <authorList>
            <person name="Lee Y."/>
            <person name="Jeon C.O."/>
        </authorList>
    </citation>
    <scope>NUCLEOTIDE SEQUENCE [LARGE SCALE GENOMIC DNA]</scope>
    <source>
        <strain evidence="2 3">HR-BB</strain>
    </source>
</reference>